<sequence>MNDPLPTEDHDVREENPPTTARRGDLFEPSDLSNEPCIKSDLPPEVWTIVQSTPANFTPHYFLEVSRNLLENPNLTASHLSRAELSYQSFTDASYNPSAQHPHDLASIVKHMKTDHQPILVANEIPGYSLEWTVVRKLIPRNPKLDEPLIQTCHLLTSTDQVVVTNQDGSEETIEAERYLVIYLPHVTDPIEIPFYHPKVRALAILYSYQATALVGQPLGTLSLYYHLFPEYPLDNRLSRTALKMLEIIHKHSRGRMAGYQKRVHHDVVIPQKPFQDTYAYLKGKYAKGLIDNWVEQTPAEKHVFEDLGIAAFLIELWTDMYGGVTEVIPIPKSAHVPQIENTNSPSDSISSKRSQARNTFPGFLDIGCGNGLLVWILNSEGWHGWGFDARRRKTWDTFGPSYSDKLKEMLLVPAVFEPTHPDSPSDTPPSNGDSPQIHNGIVPQGTFVIANHADELTIWAPCLAFLSDSPFLAIPCCSHNFGGTRFRAPNKPAYSESTAEKGKPAASKQPSAYASFCSYVSHLTSTMGYVPEKEFLRIPSTRNVAIIGRKKIENERSLEGEGREGREGREGKFTFVKKVVEKEMPDTSIEQVKMQWLKRGDVLMKPGKGSGH</sequence>
<feature type="compositionally biased region" description="Low complexity" evidence="12">
    <location>
        <begin position="423"/>
        <end position="436"/>
    </location>
</feature>
<dbReference type="InterPro" id="IPR011671">
    <property type="entry name" value="tRNA_uracil_MeTrfase"/>
</dbReference>
<keyword evidence="6 11" id="KW-0489">Methyltransferase</keyword>
<feature type="region of interest" description="Disordered" evidence="12">
    <location>
        <begin position="1"/>
        <end position="35"/>
    </location>
</feature>
<accession>A0A9P9IEU9</accession>
<evidence type="ECO:0000256" key="2">
    <source>
        <dbReference type="ARBA" id="ARBA00009056"/>
    </source>
</evidence>
<gene>
    <name evidence="13" type="ORF">B0J11DRAFT_537648</name>
</gene>
<name>A0A9P9IEU9_9PLEO</name>
<dbReference type="GO" id="GO:0030488">
    <property type="term" value="P:tRNA methylation"/>
    <property type="evidence" value="ECO:0007669"/>
    <property type="project" value="UniProtKB-UniRule"/>
</dbReference>
<evidence type="ECO:0000256" key="5">
    <source>
        <dbReference type="ARBA" id="ARBA00022490"/>
    </source>
</evidence>
<feature type="compositionally biased region" description="Basic and acidic residues" evidence="12">
    <location>
        <begin position="7"/>
        <end position="26"/>
    </location>
</feature>
<evidence type="ECO:0000256" key="6">
    <source>
        <dbReference type="ARBA" id="ARBA00022603"/>
    </source>
</evidence>
<comment type="function">
    <text evidence="11">Adenosyl-L-methionine (AdoMet)-dependent tRNA (uracil-O(2)-)-methyltransferase.</text>
</comment>
<dbReference type="PANTHER" id="PTHR21210:SF0">
    <property type="entry name" value="TRNA (URACIL-O(2)-)-METHYLTRANSFERASE-RELATED"/>
    <property type="match status" value="1"/>
</dbReference>
<evidence type="ECO:0000256" key="7">
    <source>
        <dbReference type="ARBA" id="ARBA00022679"/>
    </source>
</evidence>
<evidence type="ECO:0000256" key="3">
    <source>
        <dbReference type="ARBA" id="ARBA00012795"/>
    </source>
</evidence>
<evidence type="ECO:0000313" key="14">
    <source>
        <dbReference type="Proteomes" id="UP000700596"/>
    </source>
</evidence>
<keyword evidence="14" id="KW-1185">Reference proteome</keyword>
<evidence type="ECO:0000256" key="1">
    <source>
        <dbReference type="ARBA" id="ARBA00004496"/>
    </source>
</evidence>
<evidence type="ECO:0000256" key="11">
    <source>
        <dbReference type="RuleBase" id="RU368004"/>
    </source>
</evidence>
<dbReference type="Proteomes" id="UP000700596">
    <property type="component" value="Unassembled WGS sequence"/>
</dbReference>
<proteinExistence type="inferred from homology"/>
<dbReference type="GO" id="GO:0005737">
    <property type="term" value="C:cytoplasm"/>
    <property type="evidence" value="ECO:0007669"/>
    <property type="project" value="UniProtKB-SubCell"/>
</dbReference>
<dbReference type="Pfam" id="PF07757">
    <property type="entry name" value="AdoMet_MTase"/>
    <property type="match status" value="2"/>
</dbReference>
<dbReference type="GO" id="GO:0141101">
    <property type="term" value="F:tRNA(Ser) (uridine(44)-2'-O-)-methyltransferase activity"/>
    <property type="evidence" value="ECO:0007669"/>
    <property type="project" value="UniProtKB-EC"/>
</dbReference>
<protein>
    <recommendedName>
        <fullName evidence="4 11">tRNA (uracil-O(2)-)-methyltransferase</fullName>
        <ecNumber evidence="3 11">2.1.1.211</ecNumber>
    </recommendedName>
</protein>
<keyword evidence="9 11" id="KW-0819">tRNA processing</keyword>
<dbReference type="OrthoDB" id="10047021at2759"/>
<keyword evidence="8 11" id="KW-0949">S-adenosyl-L-methionine</keyword>
<evidence type="ECO:0000256" key="8">
    <source>
        <dbReference type="ARBA" id="ARBA00022691"/>
    </source>
</evidence>
<feature type="region of interest" description="Disordered" evidence="12">
    <location>
        <begin position="418"/>
        <end position="439"/>
    </location>
</feature>
<keyword evidence="7 11" id="KW-0808">Transferase</keyword>
<reference evidence="13" key="1">
    <citation type="journal article" date="2021" name="Nat. Commun.">
        <title>Genetic determinants of endophytism in the Arabidopsis root mycobiome.</title>
        <authorList>
            <person name="Mesny F."/>
            <person name="Miyauchi S."/>
            <person name="Thiergart T."/>
            <person name="Pickel B."/>
            <person name="Atanasova L."/>
            <person name="Karlsson M."/>
            <person name="Huettel B."/>
            <person name="Barry K.W."/>
            <person name="Haridas S."/>
            <person name="Chen C."/>
            <person name="Bauer D."/>
            <person name="Andreopoulos W."/>
            <person name="Pangilinan J."/>
            <person name="LaButti K."/>
            <person name="Riley R."/>
            <person name="Lipzen A."/>
            <person name="Clum A."/>
            <person name="Drula E."/>
            <person name="Henrissat B."/>
            <person name="Kohler A."/>
            <person name="Grigoriev I.V."/>
            <person name="Martin F.M."/>
            <person name="Hacquard S."/>
        </authorList>
    </citation>
    <scope>NUCLEOTIDE SEQUENCE</scope>
    <source>
        <strain evidence="13">MPI-CAGE-CH-0243</strain>
    </source>
</reference>
<comment type="similarity">
    <text evidence="2 11">Belongs to the TRM44 family.</text>
</comment>
<organism evidence="13 14">
    <name type="scientific">Dendryphion nanum</name>
    <dbReference type="NCBI Taxonomy" id="256645"/>
    <lineage>
        <taxon>Eukaryota</taxon>
        <taxon>Fungi</taxon>
        <taxon>Dikarya</taxon>
        <taxon>Ascomycota</taxon>
        <taxon>Pezizomycotina</taxon>
        <taxon>Dothideomycetes</taxon>
        <taxon>Pleosporomycetidae</taxon>
        <taxon>Pleosporales</taxon>
        <taxon>Torulaceae</taxon>
        <taxon>Dendryphion</taxon>
    </lineage>
</organism>
<evidence type="ECO:0000256" key="4">
    <source>
        <dbReference type="ARBA" id="ARBA00017788"/>
    </source>
</evidence>
<dbReference type="EC" id="2.1.1.211" evidence="3 11"/>
<dbReference type="AlphaFoldDB" id="A0A9P9IEU9"/>
<evidence type="ECO:0000256" key="10">
    <source>
        <dbReference type="ARBA" id="ARBA00047957"/>
    </source>
</evidence>
<comment type="subcellular location">
    <subcellularLocation>
        <location evidence="1 11">Cytoplasm</location>
    </subcellularLocation>
</comment>
<keyword evidence="5 11" id="KW-0963">Cytoplasm</keyword>
<evidence type="ECO:0000313" key="13">
    <source>
        <dbReference type="EMBL" id="KAH7116825.1"/>
    </source>
</evidence>
<dbReference type="EMBL" id="JAGMWT010000014">
    <property type="protein sequence ID" value="KAH7116825.1"/>
    <property type="molecule type" value="Genomic_DNA"/>
</dbReference>
<dbReference type="PANTHER" id="PTHR21210">
    <property type="entry name" value="TRNA (URACIL-O(2)-)-METHYLTRANSFERASE-RELATED"/>
    <property type="match status" value="1"/>
</dbReference>
<comment type="caution">
    <text evidence="13">The sequence shown here is derived from an EMBL/GenBank/DDBJ whole genome shotgun (WGS) entry which is preliminary data.</text>
</comment>
<evidence type="ECO:0000256" key="12">
    <source>
        <dbReference type="SAM" id="MobiDB-lite"/>
    </source>
</evidence>
<evidence type="ECO:0000256" key="9">
    <source>
        <dbReference type="ARBA" id="ARBA00022694"/>
    </source>
</evidence>
<comment type="catalytic activity">
    <reaction evidence="10 11">
        <text>uridine(44) in tRNA(Ser) + S-adenosyl-L-methionine = 2'-O-methyluridine(44) in tRNA(Ser) + S-adenosyl-L-homocysteine + H(+)</text>
        <dbReference type="Rhea" id="RHEA:43100"/>
        <dbReference type="Rhea" id="RHEA-COMP:10339"/>
        <dbReference type="Rhea" id="RHEA-COMP:10340"/>
        <dbReference type="ChEBI" id="CHEBI:15378"/>
        <dbReference type="ChEBI" id="CHEBI:57856"/>
        <dbReference type="ChEBI" id="CHEBI:59789"/>
        <dbReference type="ChEBI" id="CHEBI:65315"/>
        <dbReference type="ChEBI" id="CHEBI:74478"/>
        <dbReference type="EC" id="2.1.1.211"/>
    </reaction>
</comment>